<gene>
    <name evidence="1" type="ORF">B0A48_07331</name>
</gene>
<evidence type="ECO:0000313" key="1">
    <source>
        <dbReference type="EMBL" id="OQO07634.1"/>
    </source>
</evidence>
<accession>A0A1V8T8N1</accession>
<organism evidence="1 2">
    <name type="scientific">Cryoendolithus antarcticus</name>
    <dbReference type="NCBI Taxonomy" id="1507870"/>
    <lineage>
        <taxon>Eukaryota</taxon>
        <taxon>Fungi</taxon>
        <taxon>Dikarya</taxon>
        <taxon>Ascomycota</taxon>
        <taxon>Pezizomycotina</taxon>
        <taxon>Dothideomycetes</taxon>
        <taxon>Dothideomycetidae</taxon>
        <taxon>Cladosporiales</taxon>
        <taxon>Cladosporiaceae</taxon>
        <taxon>Cryoendolithus</taxon>
    </lineage>
</organism>
<name>A0A1V8T8N1_9PEZI</name>
<keyword evidence="2" id="KW-1185">Reference proteome</keyword>
<dbReference type="Proteomes" id="UP000192596">
    <property type="component" value="Unassembled WGS sequence"/>
</dbReference>
<dbReference type="EMBL" id="NAJO01000014">
    <property type="protein sequence ID" value="OQO07634.1"/>
    <property type="molecule type" value="Genomic_DNA"/>
</dbReference>
<dbReference type="AlphaFoldDB" id="A0A1V8T8N1"/>
<reference evidence="2" key="1">
    <citation type="submission" date="2017-03" db="EMBL/GenBank/DDBJ databases">
        <title>Genomes of endolithic fungi from Antarctica.</title>
        <authorList>
            <person name="Coleine C."/>
            <person name="Masonjones S."/>
            <person name="Stajich J.E."/>
        </authorList>
    </citation>
    <scope>NUCLEOTIDE SEQUENCE [LARGE SCALE GENOMIC DNA]</scope>
    <source>
        <strain evidence="2">CCFEE 5527</strain>
    </source>
</reference>
<proteinExistence type="predicted"/>
<comment type="caution">
    <text evidence="1">The sequence shown here is derived from an EMBL/GenBank/DDBJ whole genome shotgun (WGS) entry which is preliminary data.</text>
</comment>
<sequence length="244" mass="26276">MLANAHRRRSDQEAQLGSATQFLDLEQWAARMSRASDPRVDLYVSSNTLPGTSRPWYKKSAYPLLQKLFSQQNNPRHSITTVHTTTHGIHLSPRSFTLNNVIHHTSYIMQTTVAITLVLSAMASTVWSYQPCADGEVGTGISYSCGAGGTLTYGCSAKLGAIFNPTCTVIDSNVAKTHIGDTCGVPYQHGSTVSCGPTGGTMNVIYNGREYGNCYTPALGEGSCSYTSGISSIYQLVQTCCKPL</sequence>
<dbReference type="InParanoid" id="A0A1V8T8N1"/>
<evidence type="ECO:0000313" key="2">
    <source>
        <dbReference type="Proteomes" id="UP000192596"/>
    </source>
</evidence>
<protein>
    <submittedName>
        <fullName evidence="1">Uncharacterized protein</fullName>
    </submittedName>
</protein>